<dbReference type="Gene3D" id="1.10.10.10">
    <property type="entry name" value="Winged helix-like DNA-binding domain superfamily/Winged helix DNA-binding domain"/>
    <property type="match status" value="1"/>
</dbReference>
<dbReference type="KEGG" id="psco:LY89DRAFT_709015"/>
<dbReference type="Pfam" id="PF00891">
    <property type="entry name" value="Methyltransf_2"/>
    <property type="match status" value="1"/>
</dbReference>
<dbReference type="SUPFAM" id="SSF46785">
    <property type="entry name" value="Winged helix' DNA-binding domain"/>
    <property type="match status" value="1"/>
</dbReference>
<accession>A0A194X1V7</accession>
<keyword evidence="3" id="KW-0949">S-adenosyl-L-methionine</keyword>
<dbReference type="InterPro" id="IPR016461">
    <property type="entry name" value="COMT-like"/>
</dbReference>
<evidence type="ECO:0000256" key="2">
    <source>
        <dbReference type="ARBA" id="ARBA00022679"/>
    </source>
</evidence>
<dbReference type="PANTHER" id="PTHR43712:SF12">
    <property type="entry name" value="STERIGMATOCYSTIN 8-O-METHYLTRANSFERASE"/>
    <property type="match status" value="1"/>
</dbReference>
<dbReference type="Proteomes" id="UP000070700">
    <property type="component" value="Unassembled WGS sequence"/>
</dbReference>
<dbReference type="PANTHER" id="PTHR43712">
    <property type="entry name" value="PUTATIVE (AFU_ORTHOLOGUE AFUA_4G14580)-RELATED"/>
    <property type="match status" value="1"/>
</dbReference>
<dbReference type="InterPro" id="IPR036388">
    <property type="entry name" value="WH-like_DNA-bd_sf"/>
</dbReference>
<keyword evidence="1 5" id="KW-0489">Methyltransferase</keyword>
<reference evidence="5 6" key="1">
    <citation type="submission" date="2015-10" db="EMBL/GenBank/DDBJ databases">
        <title>Full genome of DAOMC 229536 Phialocephala scopiformis, a fungal endophyte of spruce producing the potent anti-insectan compound rugulosin.</title>
        <authorList>
            <consortium name="DOE Joint Genome Institute"/>
            <person name="Walker A.K."/>
            <person name="Frasz S.L."/>
            <person name="Seifert K.A."/>
            <person name="Miller J.D."/>
            <person name="Mondo S.J."/>
            <person name="Labutti K."/>
            <person name="Lipzen A."/>
            <person name="Dockter R."/>
            <person name="Kennedy M."/>
            <person name="Grigoriev I.V."/>
            <person name="Spatafora J.W."/>
        </authorList>
    </citation>
    <scope>NUCLEOTIDE SEQUENCE [LARGE SCALE GENOMIC DNA]</scope>
    <source>
        <strain evidence="5 6">CBS 120377</strain>
    </source>
</reference>
<dbReference type="InterPro" id="IPR036390">
    <property type="entry name" value="WH_DNA-bd_sf"/>
</dbReference>
<dbReference type="GeneID" id="28827453"/>
<dbReference type="GO" id="GO:0008171">
    <property type="term" value="F:O-methyltransferase activity"/>
    <property type="evidence" value="ECO:0007669"/>
    <property type="project" value="InterPro"/>
</dbReference>
<evidence type="ECO:0000256" key="3">
    <source>
        <dbReference type="ARBA" id="ARBA00022691"/>
    </source>
</evidence>
<dbReference type="InterPro" id="IPR001077">
    <property type="entry name" value="COMT_C"/>
</dbReference>
<evidence type="ECO:0000313" key="6">
    <source>
        <dbReference type="Proteomes" id="UP000070700"/>
    </source>
</evidence>
<dbReference type="InterPro" id="IPR029063">
    <property type="entry name" value="SAM-dependent_MTases_sf"/>
</dbReference>
<sequence>MSRIQELARIIAVHTDLIDLFITSKDQQQPSFDINLPETLSLPSALQESRKLVIEAMTELKELLQGPKELLLSNSSNQLLSLRYIYHFRIAHSFPVGAEATFLQISKVCGLNEPDVRRIMRHEMAHRIFREVQKGVVVHTGASQLLAQNRQLQAWVGTCVEEMWPSAAVPAMIKWPNSQKPSHTGFSLANDTDEPIYETLRKDPQRAARFAEGMSSFATGAGYETQHVVEYSLWSSISGGLVVDCGGSHGDFMIAIAKKYPSWNFIVQDLASTIESRPELPPGLENRVTFMAHDFFTEQPVKNADVYFFRWIFHNWSDRYSLRILRSLIPALKPQARVIINDACLPEPNTLPIMAERSIRSMVLSMLQILNAREREKQDWEDVFKLADPRFKFLGIQQPQESRLAFIEAIWEPTRVRDN</sequence>
<evidence type="ECO:0000259" key="4">
    <source>
        <dbReference type="Pfam" id="PF00891"/>
    </source>
</evidence>
<keyword evidence="2 5" id="KW-0808">Transferase</keyword>
<dbReference type="GO" id="GO:0032259">
    <property type="term" value="P:methylation"/>
    <property type="evidence" value="ECO:0007669"/>
    <property type="project" value="UniProtKB-KW"/>
</dbReference>
<dbReference type="EMBL" id="KQ947421">
    <property type="protein sequence ID" value="KUJ13969.1"/>
    <property type="molecule type" value="Genomic_DNA"/>
</dbReference>
<dbReference type="OrthoDB" id="1606438at2759"/>
<evidence type="ECO:0000256" key="1">
    <source>
        <dbReference type="ARBA" id="ARBA00022603"/>
    </source>
</evidence>
<dbReference type="Gene3D" id="3.40.50.150">
    <property type="entry name" value="Vaccinia Virus protein VP39"/>
    <property type="match status" value="1"/>
</dbReference>
<gene>
    <name evidence="5" type="ORF">LY89DRAFT_709015</name>
</gene>
<dbReference type="PROSITE" id="PS51683">
    <property type="entry name" value="SAM_OMT_II"/>
    <property type="match status" value="1"/>
</dbReference>
<proteinExistence type="predicted"/>
<organism evidence="5 6">
    <name type="scientific">Mollisia scopiformis</name>
    <name type="common">Conifer needle endophyte fungus</name>
    <name type="synonym">Phialocephala scopiformis</name>
    <dbReference type="NCBI Taxonomy" id="149040"/>
    <lineage>
        <taxon>Eukaryota</taxon>
        <taxon>Fungi</taxon>
        <taxon>Dikarya</taxon>
        <taxon>Ascomycota</taxon>
        <taxon>Pezizomycotina</taxon>
        <taxon>Leotiomycetes</taxon>
        <taxon>Helotiales</taxon>
        <taxon>Mollisiaceae</taxon>
        <taxon>Mollisia</taxon>
    </lineage>
</organism>
<dbReference type="InParanoid" id="A0A194X1V7"/>
<evidence type="ECO:0000313" key="5">
    <source>
        <dbReference type="EMBL" id="KUJ13969.1"/>
    </source>
</evidence>
<protein>
    <submittedName>
        <fullName evidence="5">Putative O-methyltransferase</fullName>
    </submittedName>
</protein>
<feature type="domain" description="O-methyltransferase C-terminal" evidence="4">
    <location>
        <begin position="195"/>
        <end position="386"/>
    </location>
</feature>
<dbReference type="RefSeq" id="XP_018068324.1">
    <property type="nucleotide sequence ID" value="XM_018217727.1"/>
</dbReference>
<dbReference type="SUPFAM" id="SSF53335">
    <property type="entry name" value="S-adenosyl-L-methionine-dependent methyltransferases"/>
    <property type="match status" value="1"/>
</dbReference>
<dbReference type="AlphaFoldDB" id="A0A194X1V7"/>
<keyword evidence="6" id="KW-1185">Reference proteome</keyword>
<name>A0A194X1V7_MOLSC</name>